<reference evidence="3" key="1">
    <citation type="submission" date="2016-08" db="EMBL/GenBank/DDBJ databases">
        <title>Complete genome sequence of the organohalide-respiring Epsilonproteobacterium Sulfurospirillum halorespirans.</title>
        <authorList>
            <person name="Goris T."/>
            <person name="Zimmermann J."/>
            <person name="Schenz B."/>
            <person name="Lemos M."/>
            <person name="Hackermueller J."/>
            <person name="Diekert G."/>
        </authorList>
    </citation>
    <scope>NUCLEOTIDE SEQUENCE [LARGE SCALE GENOMIC DNA]</scope>
    <source>
        <strain>DSM 13726</strain>
        <strain evidence="3">PCE-M2</strain>
    </source>
</reference>
<dbReference type="PATRIC" id="fig|1193502.14.peg.2575"/>
<dbReference type="Proteomes" id="UP000094609">
    <property type="component" value="Chromosome"/>
</dbReference>
<dbReference type="RefSeq" id="WP_069478849.1">
    <property type="nucleotide sequence ID" value="NZ_CP017111.1"/>
</dbReference>
<dbReference type="Pfam" id="PF10087">
    <property type="entry name" value="DUF2325"/>
    <property type="match status" value="1"/>
</dbReference>
<sequence>MSAVLVIGGDKIDSITSVLQDFSFEKVTHWDARNPSVVKKEIPQDVTLVIMLTNFLNHNAMNKFKNEAKRKAIEFICAKRSESSVFCELCKKYNPNGGCILEK</sequence>
<dbReference type="EMBL" id="CP017111">
    <property type="protein sequence ID" value="AOO66302.1"/>
    <property type="molecule type" value="Genomic_DNA"/>
</dbReference>
<evidence type="ECO:0008006" key="4">
    <source>
        <dbReference type="Google" id="ProtNLM"/>
    </source>
</evidence>
<evidence type="ECO:0000313" key="2">
    <source>
        <dbReference type="EMBL" id="AOO66302.1"/>
    </source>
</evidence>
<name>A0A1D7TMT8_9BACT</name>
<dbReference type="AlphaFoldDB" id="A0A1D7TMT8"/>
<evidence type="ECO:0000313" key="3">
    <source>
        <dbReference type="Proteomes" id="UP000094609"/>
    </source>
</evidence>
<gene>
    <name evidence="2" type="ORF">SHALO_2543</name>
</gene>
<comment type="similarity">
    <text evidence="1">Belongs to the UPF0751 family.</text>
</comment>
<evidence type="ECO:0000256" key="1">
    <source>
        <dbReference type="ARBA" id="ARBA00007189"/>
    </source>
</evidence>
<dbReference type="KEGG" id="shal:SHALO_2543"/>
<dbReference type="STRING" id="1193502.SHALO_2543"/>
<dbReference type="PIRSF" id="PIRSF020408">
    <property type="entry name" value="UCP020408"/>
    <property type="match status" value="1"/>
</dbReference>
<organism evidence="2 3">
    <name type="scientific">Sulfurospirillum halorespirans DSM 13726</name>
    <dbReference type="NCBI Taxonomy" id="1193502"/>
    <lineage>
        <taxon>Bacteria</taxon>
        <taxon>Pseudomonadati</taxon>
        <taxon>Campylobacterota</taxon>
        <taxon>Epsilonproteobacteria</taxon>
        <taxon>Campylobacterales</taxon>
        <taxon>Sulfurospirillaceae</taxon>
        <taxon>Sulfurospirillum</taxon>
    </lineage>
</organism>
<accession>A0A1D7TMT8</accession>
<keyword evidence="3" id="KW-1185">Reference proteome</keyword>
<dbReference type="InterPro" id="IPR016772">
    <property type="entry name" value="UCP020408"/>
</dbReference>
<proteinExistence type="inferred from homology"/>
<protein>
    <recommendedName>
        <fullName evidence="4">DUF2325 domain-containing protein</fullName>
    </recommendedName>
</protein>